<dbReference type="PANTHER" id="PTHR46033">
    <property type="entry name" value="PROTEIN MAIN-LIKE 2"/>
    <property type="match status" value="1"/>
</dbReference>
<dbReference type="InterPro" id="IPR044824">
    <property type="entry name" value="MAIN-like"/>
</dbReference>
<evidence type="ECO:0000313" key="2">
    <source>
        <dbReference type="Proteomes" id="UP000289738"/>
    </source>
</evidence>
<reference evidence="1 2" key="1">
    <citation type="submission" date="2019-01" db="EMBL/GenBank/DDBJ databases">
        <title>Sequencing of cultivated peanut Arachis hypogaea provides insights into genome evolution and oil improvement.</title>
        <authorList>
            <person name="Chen X."/>
        </authorList>
    </citation>
    <scope>NUCLEOTIDE SEQUENCE [LARGE SCALE GENOMIC DNA]</scope>
    <source>
        <strain evidence="2">cv. Fuhuasheng</strain>
        <tissue evidence="1">Leaves</tissue>
    </source>
</reference>
<gene>
    <name evidence="1" type="ORF">Ahy_A06g025916</name>
</gene>
<comment type="caution">
    <text evidence="1">The sequence shown here is derived from an EMBL/GenBank/DDBJ whole genome shotgun (WGS) entry which is preliminary data.</text>
</comment>
<protein>
    <recommendedName>
        <fullName evidence="3">Aminotransferase-like plant mobile domain-containing protein</fullName>
    </recommendedName>
</protein>
<dbReference type="Proteomes" id="UP000289738">
    <property type="component" value="Chromosome A06"/>
</dbReference>
<dbReference type="EMBL" id="SDMP01000006">
    <property type="protein sequence ID" value="RYR50902.1"/>
    <property type="molecule type" value="Genomic_DNA"/>
</dbReference>
<dbReference type="GO" id="GO:0010073">
    <property type="term" value="P:meristem maintenance"/>
    <property type="evidence" value="ECO:0007669"/>
    <property type="project" value="InterPro"/>
</dbReference>
<organism evidence="1 2">
    <name type="scientific">Arachis hypogaea</name>
    <name type="common">Peanut</name>
    <dbReference type="NCBI Taxonomy" id="3818"/>
    <lineage>
        <taxon>Eukaryota</taxon>
        <taxon>Viridiplantae</taxon>
        <taxon>Streptophyta</taxon>
        <taxon>Embryophyta</taxon>
        <taxon>Tracheophyta</taxon>
        <taxon>Spermatophyta</taxon>
        <taxon>Magnoliopsida</taxon>
        <taxon>eudicotyledons</taxon>
        <taxon>Gunneridae</taxon>
        <taxon>Pentapetalae</taxon>
        <taxon>rosids</taxon>
        <taxon>fabids</taxon>
        <taxon>Fabales</taxon>
        <taxon>Fabaceae</taxon>
        <taxon>Papilionoideae</taxon>
        <taxon>50 kb inversion clade</taxon>
        <taxon>dalbergioids sensu lato</taxon>
        <taxon>Dalbergieae</taxon>
        <taxon>Pterocarpus clade</taxon>
        <taxon>Arachis</taxon>
    </lineage>
</organism>
<accession>A0A445CJ06</accession>
<proteinExistence type="predicted"/>
<keyword evidence="2" id="KW-1185">Reference proteome</keyword>
<sequence length="156" mass="18583">MVSQYRLLCRELEQDTTEERLLWYMRGYIMQLIRGILFSDVSDSRVHIRWLLLLEDLDRYGMLACAGMVIPPDVSCHRAWSAQFGGCVSLLLSWNYHHIPLPRPDGFKTHRFLLVERWVEYRPDNARGEHKHRHYRRTLNGIDNLNKKNSTFNILN</sequence>
<dbReference type="AlphaFoldDB" id="A0A445CJ06"/>
<evidence type="ECO:0008006" key="3">
    <source>
        <dbReference type="Google" id="ProtNLM"/>
    </source>
</evidence>
<name>A0A445CJ06_ARAHY</name>
<dbReference type="PANTHER" id="PTHR46033:SF8">
    <property type="entry name" value="PROTEIN MAINTENANCE OF MERISTEMS-LIKE"/>
    <property type="match status" value="1"/>
</dbReference>
<evidence type="ECO:0000313" key="1">
    <source>
        <dbReference type="EMBL" id="RYR50902.1"/>
    </source>
</evidence>